<dbReference type="GO" id="GO:0006281">
    <property type="term" value="P:DNA repair"/>
    <property type="evidence" value="ECO:0007669"/>
    <property type="project" value="UniProtKB-KW"/>
</dbReference>
<comment type="similarity">
    <text evidence="1">Belongs to the RAD52 family.</text>
</comment>
<protein>
    <submittedName>
        <fullName evidence="4">DNA end-protection protein DdrA</fullName>
    </submittedName>
</protein>
<dbReference type="OrthoDB" id="9805874at2"/>
<keyword evidence="3" id="KW-0234">DNA repair</keyword>
<dbReference type="Proteomes" id="UP000236569">
    <property type="component" value="Unassembled WGS sequence"/>
</dbReference>
<keyword evidence="5" id="KW-1185">Reference proteome</keyword>
<evidence type="ECO:0000256" key="2">
    <source>
        <dbReference type="ARBA" id="ARBA00022763"/>
    </source>
</evidence>
<comment type="caution">
    <text evidence="4">The sequence shown here is derived from an EMBL/GenBank/DDBJ whole genome shotgun (WGS) entry which is preliminary data.</text>
</comment>
<proteinExistence type="inferred from homology"/>
<organism evidence="4 5">
    <name type="scientific">Deinococcus aerius</name>
    <dbReference type="NCBI Taxonomy" id="200253"/>
    <lineage>
        <taxon>Bacteria</taxon>
        <taxon>Thermotogati</taxon>
        <taxon>Deinococcota</taxon>
        <taxon>Deinococci</taxon>
        <taxon>Deinococcales</taxon>
        <taxon>Deinococcaceae</taxon>
        <taxon>Deinococcus</taxon>
    </lineage>
</organism>
<evidence type="ECO:0000256" key="3">
    <source>
        <dbReference type="ARBA" id="ARBA00023204"/>
    </source>
</evidence>
<dbReference type="AlphaFoldDB" id="A0A2I9D0M1"/>
<dbReference type="EMBL" id="BFAG01000022">
    <property type="protein sequence ID" value="GBF08094.1"/>
    <property type="molecule type" value="Genomic_DNA"/>
</dbReference>
<gene>
    <name evidence="4" type="ORF">DAERI_220037</name>
</gene>
<dbReference type="Pfam" id="PF04098">
    <property type="entry name" value="Rad52_Rad22"/>
    <property type="match status" value="1"/>
</dbReference>
<evidence type="ECO:0000313" key="5">
    <source>
        <dbReference type="Proteomes" id="UP000236569"/>
    </source>
</evidence>
<sequence>MSYQQLREQLAAPFPSQRVSWKPQAFSRDRSSALMVAFVDARTVMERLDAVCPGDWTFDVKLFPGTPPTARGRLTVLGLTRSDVGEAGEGEAGTLKAAASDALKRCAVHFGVGRYLYDLPRAWVAWDEARRAPVEPPKLPDWALPEDERVTGASHVIGALDALRAGLPQDVARLREVYRHVKAALDAAARTS</sequence>
<evidence type="ECO:0000313" key="4">
    <source>
        <dbReference type="EMBL" id="GBF08094.1"/>
    </source>
</evidence>
<dbReference type="RefSeq" id="WP_103131372.1">
    <property type="nucleotide sequence ID" value="NZ_BFAG01000022.1"/>
</dbReference>
<accession>A0A2I9D0M1</accession>
<name>A0A2I9D0M1_9DEIO</name>
<dbReference type="InterPro" id="IPR041247">
    <property type="entry name" value="Rad52_fam"/>
</dbReference>
<evidence type="ECO:0000256" key="1">
    <source>
        <dbReference type="ARBA" id="ARBA00006638"/>
    </source>
</evidence>
<reference evidence="5" key="1">
    <citation type="submission" date="2018-01" db="EMBL/GenBank/DDBJ databases">
        <title>Draft Genome Sequence of the Radioresistant Bacterium Deinococcus aerius TR0125, Isolated from the Higher Atmosphere above Japan.</title>
        <authorList>
            <person name="Satoh K."/>
            <person name="Arai H."/>
            <person name="Sanzen T."/>
            <person name="Kawaguchi Y."/>
            <person name="Hayashi H."/>
            <person name="Yokobori S."/>
            <person name="Yamagishi A."/>
            <person name="Oono Y."/>
            <person name="Narumi I."/>
        </authorList>
    </citation>
    <scope>NUCLEOTIDE SEQUENCE [LARGE SCALE GENOMIC DNA]</scope>
    <source>
        <strain evidence="5">TR0125</strain>
    </source>
</reference>
<keyword evidence="2" id="KW-0227">DNA damage</keyword>